<evidence type="ECO:0000256" key="5">
    <source>
        <dbReference type="PROSITE-ProRule" id="PRU01240"/>
    </source>
</evidence>
<dbReference type="PANTHER" id="PTHR43806:SF11">
    <property type="entry name" value="CEREVISIN-RELATED"/>
    <property type="match status" value="1"/>
</dbReference>
<keyword evidence="4" id="KW-0720">Serine protease</keyword>
<name>A0AAV9W8D5_9PEZI</name>
<dbReference type="PRINTS" id="PR00723">
    <property type="entry name" value="SUBTILISIN"/>
</dbReference>
<evidence type="ECO:0000256" key="4">
    <source>
        <dbReference type="ARBA" id="ARBA00022825"/>
    </source>
</evidence>
<feature type="domain" description="Peptidase S8/S53" evidence="6">
    <location>
        <begin position="59"/>
        <end position="324"/>
    </location>
</feature>
<dbReference type="Gene3D" id="3.40.50.200">
    <property type="entry name" value="Peptidase S8/S53 domain"/>
    <property type="match status" value="1"/>
</dbReference>
<accession>A0AAV9W8D5</accession>
<dbReference type="SUPFAM" id="SSF52743">
    <property type="entry name" value="Subtilisin-like"/>
    <property type="match status" value="1"/>
</dbReference>
<sequence length="408" mass="46034">MPSGWGDTFEENIPEDDLVSVTRNALGELPYLSWPWTREIIAHAGPRIQRSYYHYRNPGSGVVVYLLDNGLDPNHPDLLHAKVADWITTSRFPAEKWTDNYLRHPARPHGTLVASKIAGKLSGVAQAVELVIVPCRNGYGLQTEDSVWDCVLKTYDHIKKNNKDRPCIVNFSRTLLQPALPQTKDHPFLNIFPVMERMTQWVFKEFEKLSNVIFVCAAGNSPPESKIEHFPAALGRSAEYKRLVVVGGAQEVDSVWQNRFQFDKSIVNMIWAPAGSIVSACLPDPRIPQNSWKDYMFYDIKNEGGGTSSATGIITGILASYISKTLDEDTKAHREINLEEHMDDAIAMLKWLSNIRVLKDWAGNPFNSEEVPVAWNGISTDKWTREDQQVVENSIPFMPPVVSKPHPE</sequence>
<dbReference type="InterPro" id="IPR022398">
    <property type="entry name" value="Peptidase_S8_His-AS"/>
</dbReference>
<dbReference type="Pfam" id="PF00082">
    <property type="entry name" value="Peptidase_S8"/>
    <property type="match status" value="1"/>
</dbReference>
<gene>
    <name evidence="7" type="primary">SUB2_4</name>
    <name evidence="7" type="ORF">TWF481_008841</name>
</gene>
<dbReference type="GO" id="GO:0006508">
    <property type="term" value="P:proteolysis"/>
    <property type="evidence" value="ECO:0007669"/>
    <property type="project" value="UniProtKB-KW"/>
</dbReference>
<comment type="similarity">
    <text evidence="1 5">Belongs to the peptidase S8 family.</text>
</comment>
<dbReference type="InterPro" id="IPR000209">
    <property type="entry name" value="Peptidase_S8/S53_dom"/>
</dbReference>
<dbReference type="InterPro" id="IPR015500">
    <property type="entry name" value="Peptidase_S8_subtilisin-rel"/>
</dbReference>
<dbReference type="CDD" id="cd00306">
    <property type="entry name" value="Peptidases_S8_S53"/>
    <property type="match status" value="1"/>
</dbReference>
<dbReference type="InterPro" id="IPR036852">
    <property type="entry name" value="Peptidase_S8/S53_dom_sf"/>
</dbReference>
<dbReference type="PROSITE" id="PS51892">
    <property type="entry name" value="SUBTILASE"/>
    <property type="match status" value="1"/>
</dbReference>
<evidence type="ECO:0000256" key="2">
    <source>
        <dbReference type="ARBA" id="ARBA00022670"/>
    </source>
</evidence>
<dbReference type="GO" id="GO:0004252">
    <property type="term" value="F:serine-type endopeptidase activity"/>
    <property type="evidence" value="ECO:0007669"/>
    <property type="project" value="InterPro"/>
</dbReference>
<dbReference type="AlphaFoldDB" id="A0AAV9W8D5"/>
<proteinExistence type="inferred from homology"/>
<evidence type="ECO:0000256" key="3">
    <source>
        <dbReference type="ARBA" id="ARBA00022801"/>
    </source>
</evidence>
<reference evidence="7 8" key="1">
    <citation type="submission" date="2023-08" db="EMBL/GenBank/DDBJ databases">
        <authorList>
            <person name="Palmer J.M."/>
        </authorList>
    </citation>
    <scope>NUCLEOTIDE SEQUENCE [LARGE SCALE GENOMIC DNA]</scope>
    <source>
        <strain evidence="7 8">TWF481</strain>
    </source>
</reference>
<keyword evidence="2" id="KW-0645">Protease</keyword>
<dbReference type="Proteomes" id="UP001370758">
    <property type="component" value="Unassembled WGS sequence"/>
</dbReference>
<protein>
    <submittedName>
        <fullName evidence="7">Suppressor of the cold-sensitive snRNP biogenesis mutant brr1-1</fullName>
    </submittedName>
</protein>
<keyword evidence="3" id="KW-0378">Hydrolase</keyword>
<evidence type="ECO:0000313" key="7">
    <source>
        <dbReference type="EMBL" id="KAK6503835.1"/>
    </source>
</evidence>
<evidence type="ECO:0000313" key="8">
    <source>
        <dbReference type="Proteomes" id="UP001370758"/>
    </source>
</evidence>
<dbReference type="InterPro" id="IPR050131">
    <property type="entry name" value="Peptidase_S8_subtilisin-like"/>
</dbReference>
<keyword evidence="8" id="KW-1185">Reference proteome</keyword>
<evidence type="ECO:0000256" key="1">
    <source>
        <dbReference type="ARBA" id="ARBA00011073"/>
    </source>
</evidence>
<dbReference type="EMBL" id="JAVHJL010000005">
    <property type="protein sequence ID" value="KAK6503835.1"/>
    <property type="molecule type" value="Genomic_DNA"/>
</dbReference>
<dbReference type="PROSITE" id="PS00137">
    <property type="entry name" value="SUBTILASE_HIS"/>
    <property type="match status" value="1"/>
</dbReference>
<dbReference type="PANTHER" id="PTHR43806">
    <property type="entry name" value="PEPTIDASE S8"/>
    <property type="match status" value="1"/>
</dbReference>
<organism evidence="7 8">
    <name type="scientific">Arthrobotrys musiformis</name>
    <dbReference type="NCBI Taxonomy" id="47236"/>
    <lineage>
        <taxon>Eukaryota</taxon>
        <taxon>Fungi</taxon>
        <taxon>Dikarya</taxon>
        <taxon>Ascomycota</taxon>
        <taxon>Pezizomycotina</taxon>
        <taxon>Orbiliomycetes</taxon>
        <taxon>Orbiliales</taxon>
        <taxon>Orbiliaceae</taxon>
        <taxon>Arthrobotrys</taxon>
    </lineage>
</organism>
<comment type="caution">
    <text evidence="5">Lacks conserved residue(s) required for the propagation of feature annotation.</text>
</comment>
<evidence type="ECO:0000259" key="6">
    <source>
        <dbReference type="Pfam" id="PF00082"/>
    </source>
</evidence>
<comment type="caution">
    <text evidence="7">The sequence shown here is derived from an EMBL/GenBank/DDBJ whole genome shotgun (WGS) entry which is preliminary data.</text>
</comment>